<dbReference type="InterPro" id="IPR052125">
    <property type="entry name" value="KLHDC10"/>
</dbReference>
<comment type="caution">
    <text evidence="3">The sequence shown here is derived from an EMBL/GenBank/DDBJ whole genome shotgun (WGS) entry which is preliminary data.</text>
</comment>
<reference evidence="3" key="1">
    <citation type="submission" date="2021-04" db="EMBL/GenBank/DDBJ databases">
        <authorList>
            <person name="Chebbi M.A.C M."/>
        </authorList>
    </citation>
    <scope>NUCLEOTIDE SEQUENCE</scope>
</reference>
<evidence type="ECO:0000313" key="3">
    <source>
        <dbReference type="EMBL" id="CAG5090067.1"/>
    </source>
</evidence>
<accession>A0A8J2HH42</accession>
<dbReference type="Proteomes" id="UP000786811">
    <property type="component" value="Unassembled WGS sequence"/>
</dbReference>
<keyword evidence="2" id="KW-0677">Repeat</keyword>
<dbReference type="PANTHER" id="PTHR46428:SF1">
    <property type="entry name" value="KELCH DOMAIN-CONTAINING PROTEIN 10"/>
    <property type="match status" value="1"/>
</dbReference>
<dbReference type="Gene3D" id="2.120.10.80">
    <property type="entry name" value="Kelch-type beta propeller"/>
    <property type="match status" value="2"/>
</dbReference>
<sequence length="402" mass="46167">MSKTNKSTYKFKPFVFSQNEPASKEKPRARSGHRIVCDEKYLYSYGGYNPCIRDDDPELSNDEIWRESKPLFKELWRFNLTTRRWKLLPGRKSLPKELASTAVILRSNKLIIYGGTAEPFGESCNNRLYVCDLNDGSIIEPHVTGTLPDPQYGQALICHNSYLYTIGGTTGYDYTCDIHRIDLRTGLWERVYICTGRDPVEPGGRYRHELAYDGKLIYVLGGGTSSECFGFTEIPAFDLEKNCWLRLQTYGDLNNNPWIPHARRCHGCVQYVDQLTGDINVVISGGYTGPQVFNDVWRLNLRRLQWTCLKRFGTELPRPVYFHSAALTPAGQMYIFGGIVQNGSRGLRTQHVRSVWLVVPKLTEICWEAVNYYFKNLRTKSKDELTNLGIPLKFIQRLDIID</sequence>
<gene>
    <name evidence="3" type="ORF">HICCMSTLAB_LOCUS5477</name>
</gene>
<evidence type="ECO:0000256" key="2">
    <source>
        <dbReference type="ARBA" id="ARBA00022737"/>
    </source>
</evidence>
<dbReference type="PANTHER" id="PTHR46428">
    <property type="entry name" value="KELCH DOMAIN-CONTAINING PROTEIN 10"/>
    <property type="match status" value="1"/>
</dbReference>
<name>A0A8J2HH42_COTCN</name>
<dbReference type="EMBL" id="CAJNRD030001119">
    <property type="protein sequence ID" value="CAG5090067.1"/>
    <property type="molecule type" value="Genomic_DNA"/>
</dbReference>
<dbReference type="SUPFAM" id="SSF117281">
    <property type="entry name" value="Kelch motif"/>
    <property type="match status" value="2"/>
</dbReference>
<evidence type="ECO:0000256" key="1">
    <source>
        <dbReference type="ARBA" id="ARBA00022441"/>
    </source>
</evidence>
<dbReference type="GO" id="GO:0032874">
    <property type="term" value="P:positive regulation of stress-activated MAPK cascade"/>
    <property type="evidence" value="ECO:0007669"/>
    <property type="project" value="TreeGrafter"/>
</dbReference>
<evidence type="ECO:0000313" key="4">
    <source>
        <dbReference type="Proteomes" id="UP000786811"/>
    </source>
</evidence>
<protein>
    <submittedName>
        <fullName evidence="3">Similar to slim: Kelch domain-containing protein 10 homolog (Drosophila melanogaster)</fullName>
    </submittedName>
</protein>
<keyword evidence="1" id="KW-0880">Kelch repeat</keyword>
<dbReference type="AlphaFoldDB" id="A0A8J2HH42"/>
<dbReference type="Pfam" id="PF24681">
    <property type="entry name" value="Kelch_KLHDC2_KLHL20_DRC7"/>
    <property type="match status" value="1"/>
</dbReference>
<dbReference type="InterPro" id="IPR015915">
    <property type="entry name" value="Kelch-typ_b-propeller"/>
</dbReference>
<keyword evidence="4" id="KW-1185">Reference proteome</keyword>
<organism evidence="3 4">
    <name type="scientific">Cotesia congregata</name>
    <name type="common">Parasitoid wasp</name>
    <name type="synonym">Apanteles congregatus</name>
    <dbReference type="NCBI Taxonomy" id="51543"/>
    <lineage>
        <taxon>Eukaryota</taxon>
        <taxon>Metazoa</taxon>
        <taxon>Ecdysozoa</taxon>
        <taxon>Arthropoda</taxon>
        <taxon>Hexapoda</taxon>
        <taxon>Insecta</taxon>
        <taxon>Pterygota</taxon>
        <taxon>Neoptera</taxon>
        <taxon>Endopterygota</taxon>
        <taxon>Hymenoptera</taxon>
        <taxon>Apocrita</taxon>
        <taxon>Ichneumonoidea</taxon>
        <taxon>Braconidae</taxon>
        <taxon>Microgastrinae</taxon>
        <taxon>Cotesia</taxon>
    </lineage>
</organism>
<proteinExistence type="predicted"/>
<dbReference type="OrthoDB" id="7676067at2759"/>